<protein>
    <submittedName>
        <fullName evidence="1">Uncharacterized protein</fullName>
    </submittedName>
</protein>
<dbReference type="AlphaFoldDB" id="A0A645BWY0"/>
<evidence type="ECO:0000313" key="1">
    <source>
        <dbReference type="EMBL" id="MPM69755.1"/>
    </source>
</evidence>
<comment type="caution">
    <text evidence="1">The sequence shown here is derived from an EMBL/GenBank/DDBJ whole genome shotgun (WGS) entry which is preliminary data.</text>
</comment>
<sequence length="109" mass="12211">MLKKAVICNDMTVDPLNPGFFKGLFPLTEQGVDRNTQGVNRAKGRVATSYYKKVAVQDSVFNKSVIGQPGFETEVRTKYLECNPRCYSLHCRCSKERHVGVPRCNALAL</sequence>
<accession>A0A645BWY0</accession>
<proteinExistence type="predicted"/>
<reference evidence="1" key="1">
    <citation type="submission" date="2019-08" db="EMBL/GenBank/DDBJ databases">
        <authorList>
            <person name="Kucharzyk K."/>
            <person name="Murdoch R.W."/>
            <person name="Higgins S."/>
            <person name="Loffler F."/>
        </authorList>
    </citation>
    <scope>NUCLEOTIDE SEQUENCE</scope>
</reference>
<gene>
    <name evidence="1" type="ORF">SDC9_116703</name>
</gene>
<name>A0A645BWY0_9ZZZZ</name>
<dbReference type="EMBL" id="VSSQ01023055">
    <property type="protein sequence ID" value="MPM69755.1"/>
    <property type="molecule type" value="Genomic_DNA"/>
</dbReference>
<organism evidence="1">
    <name type="scientific">bioreactor metagenome</name>
    <dbReference type="NCBI Taxonomy" id="1076179"/>
    <lineage>
        <taxon>unclassified sequences</taxon>
        <taxon>metagenomes</taxon>
        <taxon>ecological metagenomes</taxon>
    </lineage>
</organism>